<reference evidence="2" key="1">
    <citation type="submission" date="2022-11" db="UniProtKB">
        <authorList>
            <consortium name="WormBaseParasite"/>
        </authorList>
    </citation>
    <scope>IDENTIFICATION</scope>
</reference>
<sequence length="206" mass="22868">SDAQAIDQIFQLSDQIDTLRDTLVAPPTSAPIKQFNGMTSALMPPHEALMMGAHQQHAGQQNFFPKGTGFGSGTTQVEWNLNEHVRRRKLSEEAVTCMINIVSGYLNPISSYENGDNDMKKEIGLKIAQISYDKAANFHKEPLNAENQIQFTFPILSKIYNSCLMPVIHSYLTNDSVFDISKHVAVYEACIYFVITVAALNPVEAS</sequence>
<evidence type="ECO:0000313" key="2">
    <source>
        <dbReference type="WBParaSite" id="ES5_v2.g30217.t1"/>
    </source>
</evidence>
<proteinExistence type="predicted"/>
<protein>
    <submittedName>
        <fullName evidence="2">Uncharacterized protein</fullName>
    </submittedName>
</protein>
<name>A0AC34GL07_9BILA</name>
<accession>A0AC34GL07</accession>
<dbReference type="WBParaSite" id="ES5_v2.g30217.t1">
    <property type="protein sequence ID" value="ES5_v2.g30217.t1"/>
    <property type="gene ID" value="ES5_v2.g30217"/>
</dbReference>
<evidence type="ECO:0000313" key="1">
    <source>
        <dbReference type="Proteomes" id="UP000887579"/>
    </source>
</evidence>
<organism evidence="1 2">
    <name type="scientific">Panagrolaimus sp. ES5</name>
    <dbReference type="NCBI Taxonomy" id="591445"/>
    <lineage>
        <taxon>Eukaryota</taxon>
        <taxon>Metazoa</taxon>
        <taxon>Ecdysozoa</taxon>
        <taxon>Nematoda</taxon>
        <taxon>Chromadorea</taxon>
        <taxon>Rhabditida</taxon>
        <taxon>Tylenchina</taxon>
        <taxon>Panagrolaimomorpha</taxon>
        <taxon>Panagrolaimoidea</taxon>
        <taxon>Panagrolaimidae</taxon>
        <taxon>Panagrolaimus</taxon>
    </lineage>
</organism>
<dbReference type="Proteomes" id="UP000887579">
    <property type="component" value="Unplaced"/>
</dbReference>